<accession>A0A0K1YWV7</accession>
<protein>
    <submittedName>
        <fullName evidence="10">Cytochrome P450 monooxygenase CYP12H5</fullName>
    </submittedName>
</protein>
<keyword evidence="3 8" id="KW-0349">Heme</keyword>
<dbReference type="AlphaFoldDB" id="A0A0K1YWV7"/>
<organism evidence="10">
    <name type="scientific">Tenebrio molitor</name>
    <name type="common">Yellow mealworm beetle</name>
    <dbReference type="NCBI Taxonomy" id="7067"/>
    <lineage>
        <taxon>Eukaryota</taxon>
        <taxon>Metazoa</taxon>
        <taxon>Ecdysozoa</taxon>
        <taxon>Arthropoda</taxon>
        <taxon>Hexapoda</taxon>
        <taxon>Insecta</taxon>
        <taxon>Pterygota</taxon>
        <taxon>Neoptera</taxon>
        <taxon>Endopterygota</taxon>
        <taxon>Coleoptera</taxon>
        <taxon>Polyphaga</taxon>
        <taxon>Cucujiformia</taxon>
        <taxon>Tenebrionidae</taxon>
        <taxon>Tenebrio</taxon>
    </lineage>
</organism>
<dbReference type="PRINTS" id="PR00385">
    <property type="entry name" value="P450"/>
</dbReference>
<keyword evidence="5 9" id="KW-0560">Oxidoreductase</keyword>
<dbReference type="EMBL" id="KP859372">
    <property type="protein sequence ID" value="AKZ17682.1"/>
    <property type="molecule type" value="mRNA"/>
</dbReference>
<dbReference type="Gene3D" id="1.10.630.10">
    <property type="entry name" value="Cytochrome P450"/>
    <property type="match status" value="1"/>
</dbReference>
<evidence type="ECO:0000256" key="1">
    <source>
        <dbReference type="ARBA" id="ARBA00001971"/>
    </source>
</evidence>
<dbReference type="InterPro" id="IPR036396">
    <property type="entry name" value="Cyt_P450_sf"/>
</dbReference>
<evidence type="ECO:0000313" key="10">
    <source>
        <dbReference type="EMBL" id="AKZ17682.1"/>
    </source>
</evidence>
<comment type="similarity">
    <text evidence="2 9">Belongs to the cytochrome P450 family.</text>
</comment>
<dbReference type="GO" id="GO:0016705">
    <property type="term" value="F:oxidoreductase activity, acting on paired donors, with incorporation or reduction of molecular oxygen"/>
    <property type="evidence" value="ECO:0007669"/>
    <property type="project" value="InterPro"/>
</dbReference>
<keyword evidence="4 8" id="KW-0479">Metal-binding</keyword>
<dbReference type="InterPro" id="IPR050479">
    <property type="entry name" value="CYP11_CYP27_families"/>
</dbReference>
<keyword evidence="7 9" id="KW-0503">Monooxygenase</keyword>
<dbReference type="Pfam" id="PF00067">
    <property type="entry name" value="p450"/>
    <property type="match status" value="1"/>
</dbReference>
<keyword evidence="6 8" id="KW-0408">Iron</keyword>
<dbReference type="SUPFAM" id="SSF48264">
    <property type="entry name" value="Cytochrome P450"/>
    <property type="match status" value="1"/>
</dbReference>
<dbReference type="GO" id="GO:0004497">
    <property type="term" value="F:monooxygenase activity"/>
    <property type="evidence" value="ECO:0007669"/>
    <property type="project" value="UniProtKB-KW"/>
</dbReference>
<evidence type="ECO:0000256" key="7">
    <source>
        <dbReference type="ARBA" id="ARBA00023033"/>
    </source>
</evidence>
<name>A0A0K1YWV7_TENMO</name>
<evidence type="ECO:0000256" key="4">
    <source>
        <dbReference type="ARBA" id="ARBA00022723"/>
    </source>
</evidence>
<dbReference type="GO" id="GO:0005506">
    <property type="term" value="F:iron ion binding"/>
    <property type="evidence" value="ECO:0007669"/>
    <property type="project" value="InterPro"/>
</dbReference>
<evidence type="ECO:0000256" key="2">
    <source>
        <dbReference type="ARBA" id="ARBA00010617"/>
    </source>
</evidence>
<dbReference type="InterPro" id="IPR017972">
    <property type="entry name" value="Cyt_P450_CS"/>
</dbReference>
<evidence type="ECO:0000256" key="3">
    <source>
        <dbReference type="ARBA" id="ARBA00022617"/>
    </source>
</evidence>
<evidence type="ECO:0000256" key="6">
    <source>
        <dbReference type="ARBA" id="ARBA00023004"/>
    </source>
</evidence>
<dbReference type="PROSITE" id="PS00086">
    <property type="entry name" value="CYTOCHROME_P450"/>
    <property type="match status" value="1"/>
</dbReference>
<dbReference type="CDD" id="cd11054">
    <property type="entry name" value="CYP24A1-like"/>
    <property type="match status" value="1"/>
</dbReference>
<comment type="cofactor">
    <cofactor evidence="1 8">
        <name>heme</name>
        <dbReference type="ChEBI" id="CHEBI:30413"/>
    </cofactor>
</comment>
<reference evidence="10" key="1">
    <citation type="submission" date="2015-02" db="EMBL/GenBank/DDBJ databases">
        <title>Identification of putative odorant-degrading enzyme genes from the yellow mealworm beetle, Tenebrio molitor.</title>
        <authorList>
            <person name="Liu S."/>
        </authorList>
    </citation>
    <scope>NUCLEOTIDE SEQUENCE</scope>
    <source>
        <strain evidence="10">AAU-P</strain>
    </source>
</reference>
<dbReference type="InterPro" id="IPR001128">
    <property type="entry name" value="Cyt_P450"/>
</dbReference>
<dbReference type="PANTHER" id="PTHR24279">
    <property type="entry name" value="CYTOCHROME P450"/>
    <property type="match status" value="1"/>
</dbReference>
<sequence length="545" mass="62528">MNRTKILAHFTKQNYGKVLMSTSAQTSIAESTTERRLEHYKHLNALQNNETKPSGWDEAQPIDKIPGPKPYPLIGNTWRFFIPKIGDLYGLDLLELHKVFNKRYGDISIFKGLHGLKPIVLLFNPNDIETLHRNEGIWPIRNGLPSFRYYRNLRKNILKSGGLISLQGEEWFKFRTIVNPILMQPRNVAQYTDKMNLVADELIDNIQFFSEQNDKGQMPDDFNHELYKWSLESVGVVTMDKHLGCLKRDNDKNSEGQKLIQSVLQMFQLMYKLDVLPSMWRIVSTKNWRKYVEILDYMLHTNLKYINQQIDKIESGEIGDQNEATSVLQKMIKIDRNVAIAMSVDMMIAGVDTTGRVLAAALYYLSKNPEVQEKMRSEALTLLKTKESPVTHEVLKNAPYLKAVIKETTRLAPIAIGNLRTTAKDLVLGGYQIPKGTDVLSSTLMLCTKEENFYKATEFLPDRWLSTTTGELSHKNANPFVFAPFGYGSRSCIGKRLANLELETAVLKIIRNFELKWPHEDMVFTTTTLHGIARPLRIQVKPLDY</sequence>
<dbReference type="PANTHER" id="PTHR24279:SF120">
    <property type="entry name" value="CYTOCHROME P450"/>
    <property type="match status" value="1"/>
</dbReference>
<evidence type="ECO:0000256" key="5">
    <source>
        <dbReference type="ARBA" id="ARBA00023002"/>
    </source>
</evidence>
<evidence type="ECO:0000256" key="9">
    <source>
        <dbReference type="RuleBase" id="RU000461"/>
    </source>
</evidence>
<proteinExistence type="evidence at transcript level"/>
<dbReference type="InterPro" id="IPR002401">
    <property type="entry name" value="Cyt_P450_E_grp-I"/>
</dbReference>
<evidence type="ECO:0000256" key="8">
    <source>
        <dbReference type="PIRSR" id="PIRSR602401-1"/>
    </source>
</evidence>
<dbReference type="PRINTS" id="PR00463">
    <property type="entry name" value="EP450I"/>
</dbReference>
<feature type="binding site" description="axial binding residue" evidence="8">
    <location>
        <position position="492"/>
    </location>
    <ligand>
        <name>heme</name>
        <dbReference type="ChEBI" id="CHEBI:30413"/>
    </ligand>
    <ligandPart>
        <name>Fe</name>
        <dbReference type="ChEBI" id="CHEBI:18248"/>
    </ligandPart>
</feature>
<dbReference type="GO" id="GO:0020037">
    <property type="term" value="F:heme binding"/>
    <property type="evidence" value="ECO:0007669"/>
    <property type="project" value="InterPro"/>
</dbReference>
<dbReference type="FunFam" id="1.10.630.10:FF:000006">
    <property type="entry name" value="Cytochrome P450 302a1, mitochondrial"/>
    <property type="match status" value="1"/>
</dbReference>